<proteinExistence type="predicted"/>
<sequence>MEAMATAPEEPPRAACSGGGGRLNRIAVAVGDGCSKNKHAAAPVAVHDSSKVQRRWWLVEEEEEVAAVRCCDETMPWNVGGVRDGGAELRWSSEKGGAVRWWLVEEEEAAALERRDGGAEPRWSVGGAPEVRRTMGPVREGGVGRRRTEGWPKKTNSQKNGEDEIAEQRRNWGFLTLRRDTASVIRNRGIYYTYCLGY</sequence>
<evidence type="ECO:0000313" key="2">
    <source>
        <dbReference type="EMBL" id="QCD95064.1"/>
    </source>
</evidence>
<gene>
    <name evidence="2" type="ORF">DEO72_LG5g3157</name>
</gene>
<dbReference type="Proteomes" id="UP000501690">
    <property type="component" value="Linkage Group LG5"/>
</dbReference>
<protein>
    <submittedName>
        <fullName evidence="2">Uncharacterized protein</fullName>
    </submittedName>
</protein>
<accession>A0A4D6M4Z3</accession>
<dbReference type="AlphaFoldDB" id="A0A4D6M4Z3"/>
<evidence type="ECO:0000313" key="3">
    <source>
        <dbReference type="Proteomes" id="UP000501690"/>
    </source>
</evidence>
<feature type="compositionally biased region" description="Basic and acidic residues" evidence="1">
    <location>
        <begin position="142"/>
        <end position="152"/>
    </location>
</feature>
<keyword evidence="3" id="KW-1185">Reference proteome</keyword>
<reference evidence="2 3" key="1">
    <citation type="submission" date="2019-04" db="EMBL/GenBank/DDBJ databases">
        <title>An improved genome assembly and genetic linkage map for asparagus bean, Vigna unguiculata ssp. sesquipedialis.</title>
        <authorList>
            <person name="Xia Q."/>
            <person name="Zhang R."/>
            <person name="Dong Y."/>
        </authorList>
    </citation>
    <scope>NUCLEOTIDE SEQUENCE [LARGE SCALE GENOMIC DNA]</scope>
    <source>
        <tissue evidence="2">Leaf</tissue>
    </source>
</reference>
<evidence type="ECO:0000256" key="1">
    <source>
        <dbReference type="SAM" id="MobiDB-lite"/>
    </source>
</evidence>
<name>A0A4D6M4Z3_VIGUN</name>
<organism evidence="2 3">
    <name type="scientific">Vigna unguiculata</name>
    <name type="common">Cowpea</name>
    <dbReference type="NCBI Taxonomy" id="3917"/>
    <lineage>
        <taxon>Eukaryota</taxon>
        <taxon>Viridiplantae</taxon>
        <taxon>Streptophyta</taxon>
        <taxon>Embryophyta</taxon>
        <taxon>Tracheophyta</taxon>
        <taxon>Spermatophyta</taxon>
        <taxon>Magnoliopsida</taxon>
        <taxon>eudicotyledons</taxon>
        <taxon>Gunneridae</taxon>
        <taxon>Pentapetalae</taxon>
        <taxon>rosids</taxon>
        <taxon>fabids</taxon>
        <taxon>Fabales</taxon>
        <taxon>Fabaceae</taxon>
        <taxon>Papilionoideae</taxon>
        <taxon>50 kb inversion clade</taxon>
        <taxon>NPAAA clade</taxon>
        <taxon>indigoferoid/millettioid clade</taxon>
        <taxon>Phaseoleae</taxon>
        <taxon>Vigna</taxon>
    </lineage>
</organism>
<feature type="region of interest" description="Disordered" evidence="1">
    <location>
        <begin position="113"/>
        <end position="164"/>
    </location>
</feature>
<dbReference type="EMBL" id="CP039349">
    <property type="protein sequence ID" value="QCD95064.1"/>
    <property type="molecule type" value="Genomic_DNA"/>
</dbReference>